<organism evidence="1 2">
    <name type="scientific">Segatella copri</name>
    <dbReference type="NCBI Taxonomy" id="165179"/>
    <lineage>
        <taxon>Bacteria</taxon>
        <taxon>Pseudomonadati</taxon>
        <taxon>Bacteroidota</taxon>
        <taxon>Bacteroidia</taxon>
        <taxon>Bacteroidales</taxon>
        <taxon>Prevotellaceae</taxon>
        <taxon>Segatella</taxon>
    </lineage>
</organism>
<comment type="caution">
    <text evidence="1">The sequence shown here is derived from an EMBL/GenBank/DDBJ whole genome shotgun (WGS) entry which is preliminary data.</text>
</comment>
<protein>
    <submittedName>
        <fullName evidence="1">Uncharacterized protein</fullName>
    </submittedName>
</protein>
<accession>A0AA91TL68</accession>
<dbReference type="RefSeq" id="WP_089543244.1">
    <property type="nucleotide sequence ID" value="NZ_DAWCWE010000026.1"/>
</dbReference>
<dbReference type="EMBL" id="NMPZ01000005">
    <property type="protein sequence ID" value="OXL44663.1"/>
    <property type="molecule type" value="Genomic_DNA"/>
</dbReference>
<dbReference type="AlphaFoldDB" id="A0AA91TL68"/>
<evidence type="ECO:0000313" key="1">
    <source>
        <dbReference type="EMBL" id="OXL44663.1"/>
    </source>
</evidence>
<name>A0AA91TL68_9BACT</name>
<sequence length="76" mass="8482">MGLIFGTKGIQIGKMLEKQMQFILSPLHKAINYDKSFAWFKNRLKRLKQHALKAQAPGASALSGHVKFSVISRGNV</sequence>
<gene>
    <name evidence="1" type="ORF">CFT61_04330</name>
</gene>
<dbReference type="Proteomes" id="UP000215155">
    <property type="component" value="Unassembled WGS sequence"/>
</dbReference>
<evidence type="ECO:0000313" key="2">
    <source>
        <dbReference type="Proteomes" id="UP000215155"/>
    </source>
</evidence>
<reference evidence="1 2" key="1">
    <citation type="submission" date="2017-07" db="EMBL/GenBank/DDBJ databases">
        <title>Draft genome sequence of Prevotella copri isolated from the gut of healthy adult Indian.</title>
        <authorList>
            <person name="Das B."/>
            <person name="Bag S."/>
            <person name="Ghosh T.S."/>
        </authorList>
    </citation>
    <scope>NUCLEOTIDE SEQUENCE [LARGE SCALE GENOMIC DNA]</scope>
    <source>
        <strain evidence="1 2">Indica</strain>
    </source>
</reference>
<proteinExistence type="predicted"/>